<dbReference type="OrthoDB" id="9810775at2"/>
<sequence>MRKPIKYVEKAAVAAAKATWVVFDRLNRISPNPSPTPKWSDKPLLKSYEKSKPPLGWPRTTDSLCPKCVPEIRQQILDGYLPHEILLNEKVGEVKAQIIERDGKILMVKDCPKHGRFEDVMSMDTEFSKHLEDVFPGRDIRAHNDEGLHNHGSSTVKYGRGAVLTIDLTNRCNMMCDPCFMDANQVGFVHELTWEEIKTMLDNAVTIKPRRQMSVQFSGGEPTLSPYFLDAVRYARKVGFNSVQAATNGIEFAKSFEFAQQAVEAGMRYAYLQFDGIGNAANAHRAVGNLFDVKLKAIENLHKAGCEIVPVITIINGINNEQVGKIVKFALDNPKTISFLSFQPVSFTGRDEAITDERRIAQRYTLSHLAHDVKNQTGLGEPARDWFPISFMGTFSDWADLMHAQDANNDWGQLSCGCHPNCGTGMAVMIDKETKEAVPVTAFLHGDQLAKDIAKVNDAGRSKFWTAFGMALCLMKNYDPFKAPTHFKLMDLLSKFDKNYNVTGRNYGKVGPDRSIDDVMKRRKDRWNFLFVAGMWFQDLFNYDFRRTEQCIIPYATQEGEISFCAYNTGVGWRNIIEKMHMTATLTKWYEEHGRHEIFAGGKKVKMEKQETATEYLKLREEIVTNELQHDLDRLGIAKTAREEKLRARDAKQKHDAEVKGEARGPEKNDEAYNARMASLYREVVLKEKPVQSQDGFIPLGALAKANGNGNGDGTHTPKPQVEEPVAGD</sequence>
<reference evidence="9" key="1">
    <citation type="submission" date="2018-02" db="EMBL/GenBank/DDBJ databases">
        <authorList>
            <person name="Hausmann B."/>
        </authorList>
    </citation>
    <scope>NUCLEOTIDE SEQUENCE [LARGE SCALE GENOMIC DNA]</scope>
    <source>
        <strain evidence="9">Peat soil MAG SbA1</strain>
    </source>
</reference>
<feature type="domain" description="Radical SAM core" evidence="7">
    <location>
        <begin position="158"/>
        <end position="377"/>
    </location>
</feature>
<dbReference type="GO" id="GO:0003824">
    <property type="term" value="F:catalytic activity"/>
    <property type="evidence" value="ECO:0007669"/>
    <property type="project" value="InterPro"/>
</dbReference>
<evidence type="ECO:0000256" key="1">
    <source>
        <dbReference type="ARBA" id="ARBA00001966"/>
    </source>
</evidence>
<dbReference type="GO" id="GO:0051536">
    <property type="term" value="F:iron-sulfur cluster binding"/>
    <property type="evidence" value="ECO:0007669"/>
    <property type="project" value="UniProtKB-KW"/>
</dbReference>
<dbReference type="SUPFAM" id="SSF102114">
    <property type="entry name" value="Radical SAM enzymes"/>
    <property type="match status" value="1"/>
</dbReference>
<dbReference type="EMBL" id="OMOD01000194">
    <property type="protein sequence ID" value="SPF49877.1"/>
    <property type="molecule type" value="Genomic_DNA"/>
</dbReference>
<dbReference type="CDD" id="cd01335">
    <property type="entry name" value="Radical_SAM"/>
    <property type="match status" value="1"/>
</dbReference>
<keyword evidence="3" id="KW-0479">Metal-binding</keyword>
<evidence type="ECO:0000256" key="5">
    <source>
        <dbReference type="ARBA" id="ARBA00023014"/>
    </source>
</evidence>
<dbReference type="InterPro" id="IPR034474">
    <property type="entry name" value="Methyltransferase_Class_D"/>
</dbReference>
<dbReference type="GO" id="GO:0046872">
    <property type="term" value="F:metal ion binding"/>
    <property type="evidence" value="ECO:0007669"/>
    <property type="project" value="UniProtKB-KW"/>
</dbReference>
<comment type="cofactor">
    <cofactor evidence="1">
        <name>[4Fe-4S] cluster</name>
        <dbReference type="ChEBI" id="CHEBI:49883"/>
    </cofactor>
</comment>
<dbReference type="InterPro" id="IPR056488">
    <property type="entry name" value="Zn_ribbon_HMPTM"/>
</dbReference>
<dbReference type="Gene3D" id="3.20.20.70">
    <property type="entry name" value="Aldolase class I"/>
    <property type="match status" value="1"/>
</dbReference>
<dbReference type="Pfam" id="PF04055">
    <property type="entry name" value="Radical_SAM"/>
    <property type="match status" value="1"/>
</dbReference>
<gene>
    <name evidence="8" type="ORF">SBA1_950025</name>
</gene>
<name>A0A2U3LD84_9BACT</name>
<dbReference type="PROSITE" id="PS51918">
    <property type="entry name" value="RADICAL_SAM"/>
    <property type="match status" value="1"/>
</dbReference>
<evidence type="ECO:0000256" key="4">
    <source>
        <dbReference type="ARBA" id="ARBA00023004"/>
    </source>
</evidence>
<dbReference type="AlphaFoldDB" id="A0A2U3LD84"/>
<dbReference type="SFLD" id="SFLDG01100">
    <property type="entry name" value="methyltransferase_(Class_D)"/>
    <property type="match status" value="1"/>
</dbReference>
<organism evidence="8 9">
    <name type="scientific">Candidatus Sulfotelmatobacter kueseliae</name>
    <dbReference type="NCBI Taxonomy" id="2042962"/>
    <lineage>
        <taxon>Bacteria</taxon>
        <taxon>Pseudomonadati</taxon>
        <taxon>Acidobacteriota</taxon>
        <taxon>Terriglobia</taxon>
        <taxon>Terriglobales</taxon>
        <taxon>Candidatus Korobacteraceae</taxon>
        <taxon>Candidatus Sulfotelmatobacter</taxon>
    </lineage>
</organism>
<evidence type="ECO:0000256" key="2">
    <source>
        <dbReference type="ARBA" id="ARBA00022691"/>
    </source>
</evidence>
<dbReference type="SFLD" id="SFLDG01067">
    <property type="entry name" value="SPASM/twitch_domain_containing"/>
    <property type="match status" value="1"/>
</dbReference>
<accession>A0A2U3LD84</accession>
<dbReference type="Pfam" id="PF23545">
    <property type="entry name" value="Zn_ribbon_HMPTM"/>
    <property type="match status" value="1"/>
</dbReference>
<evidence type="ECO:0000256" key="3">
    <source>
        <dbReference type="ARBA" id="ARBA00022723"/>
    </source>
</evidence>
<dbReference type="SFLD" id="SFLDS00029">
    <property type="entry name" value="Radical_SAM"/>
    <property type="match status" value="1"/>
</dbReference>
<keyword evidence="2" id="KW-0949">S-adenosyl-L-methionine</keyword>
<feature type="region of interest" description="Disordered" evidence="6">
    <location>
        <begin position="703"/>
        <end position="729"/>
    </location>
</feature>
<protein>
    <submittedName>
        <fullName evidence="8">Fe-S protein, radical SAM family</fullName>
    </submittedName>
</protein>
<keyword evidence="4" id="KW-0408">Iron</keyword>
<dbReference type="InterPro" id="IPR007197">
    <property type="entry name" value="rSAM"/>
</dbReference>
<keyword evidence="5" id="KW-0411">Iron-sulfur</keyword>
<dbReference type="PANTHER" id="PTHR43306:SF1">
    <property type="entry name" value="7,8-DIHYDRO-6-HYDROXYMETHYLPTERIN DIMETHYLTRANSFERASE"/>
    <property type="match status" value="1"/>
</dbReference>
<evidence type="ECO:0000313" key="8">
    <source>
        <dbReference type="EMBL" id="SPF49877.1"/>
    </source>
</evidence>
<evidence type="ECO:0000313" key="9">
    <source>
        <dbReference type="Proteomes" id="UP000238701"/>
    </source>
</evidence>
<evidence type="ECO:0000259" key="7">
    <source>
        <dbReference type="PROSITE" id="PS51918"/>
    </source>
</evidence>
<dbReference type="PANTHER" id="PTHR43306">
    <property type="entry name" value="7,8-DIHYDRO-6-HYDROXYMETHYLPTERIN DIMETHYLTRANSFERASE"/>
    <property type="match status" value="1"/>
</dbReference>
<dbReference type="Proteomes" id="UP000238701">
    <property type="component" value="Unassembled WGS sequence"/>
</dbReference>
<evidence type="ECO:0000256" key="6">
    <source>
        <dbReference type="SAM" id="MobiDB-lite"/>
    </source>
</evidence>
<dbReference type="InterPro" id="IPR058240">
    <property type="entry name" value="rSAM_sf"/>
</dbReference>
<proteinExistence type="predicted"/>
<feature type="region of interest" description="Disordered" evidence="6">
    <location>
        <begin position="644"/>
        <end position="670"/>
    </location>
</feature>
<dbReference type="InterPro" id="IPR013785">
    <property type="entry name" value="Aldolase_TIM"/>
</dbReference>